<reference evidence="4" key="1">
    <citation type="journal article" date="2019" name="Int. J. Syst. Evol. Microbiol.">
        <title>The Global Catalogue of Microorganisms (GCM) 10K type strain sequencing project: providing services to taxonomists for standard genome sequencing and annotation.</title>
        <authorList>
            <consortium name="The Broad Institute Genomics Platform"/>
            <consortium name="The Broad Institute Genome Sequencing Center for Infectious Disease"/>
            <person name="Wu L."/>
            <person name="Ma J."/>
        </authorList>
    </citation>
    <scope>NUCLEOTIDE SEQUENCE [LARGE SCALE GENOMIC DNA]</scope>
    <source>
        <strain evidence="4">JCM 3175</strain>
    </source>
</reference>
<organism evidence="3 4">
    <name type="scientific">Micromonospora coerulea</name>
    <dbReference type="NCBI Taxonomy" id="47856"/>
    <lineage>
        <taxon>Bacteria</taxon>
        <taxon>Bacillati</taxon>
        <taxon>Actinomycetota</taxon>
        <taxon>Actinomycetes</taxon>
        <taxon>Micromonosporales</taxon>
        <taxon>Micromonosporaceae</taxon>
        <taxon>Micromonospora</taxon>
    </lineage>
</organism>
<dbReference type="NCBIfam" id="TIGR03816">
    <property type="entry name" value="tadE_like_DECH"/>
    <property type="match status" value="1"/>
</dbReference>
<keyword evidence="2" id="KW-0472">Membrane</keyword>
<comment type="caution">
    <text evidence="3">The sequence shown here is derived from an EMBL/GenBank/DDBJ whole genome shotgun (WGS) entry which is preliminary data.</text>
</comment>
<evidence type="ECO:0000313" key="4">
    <source>
        <dbReference type="Proteomes" id="UP001500307"/>
    </source>
</evidence>
<keyword evidence="4" id="KW-1185">Reference proteome</keyword>
<dbReference type="Proteomes" id="UP001500307">
    <property type="component" value="Unassembled WGS sequence"/>
</dbReference>
<dbReference type="InterPro" id="IPR021202">
    <property type="entry name" value="Rv3654c-like"/>
</dbReference>
<evidence type="ECO:0008006" key="5">
    <source>
        <dbReference type="Google" id="ProtNLM"/>
    </source>
</evidence>
<feature type="region of interest" description="Disordered" evidence="1">
    <location>
        <begin position="1"/>
        <end position="20"/>
    </location>
</feature>
<dbReference type="EMBL" id="BAABGU010000012">
    <property type="protein sequence ID" value="GAA4569564.1"/>
    <property type="molecule type" value="Genomic_DNA"/>
</dbReference>
<accession>A0ABP8SHT8</accession>
<protein>
    <recommendedName>
        <fullName evidence="5">Helicase/secretion neighborhood TadE-like protein</fullName>
    </recommendedName>
</protein>
<keyword evidence="2" id="KW-1133">Transmembrane helix</keyword>
<sequence>MTGRDSLGAHHVGTTIDPGGVPDRLAGSGRVWVRHRLGGRGRVWVRDRLAGSGRVWLRDRLGGRDRVRPSDRLGRRGRLWVRVRRGGRDRGGAAERGGATICMLAVGLVIVLVGLFGAALGAARTARQQARVAADFGALAGAARALDGEATACAVAGELTGANGARLAACRLDVLDVLVTTEVEVTPLPWLTRTVTATSRAGPVRG</sequence>
<evidence type="ECO:0000256" key="2">
    <source>
        <dbReference type="SAM" id="Phobius"/>
    </source>
</evidence>
<keyword evidence="2" id="KW-0812">Transmembrane</keyword>
<evidence type="ECO:0000256" key="1">
    <source>
        <dbReference type="SAM" id="MobiDB-lite"/>
    </source>
</evidence>
<name>A0ABP8SHT8_9ACTN</name>
<gene>
    <name evidence="3" type="ORF">GCM10023176_26450</name>
</gene>
<evidence type="ECO:0000313" key="3">
    <source>
        <dbReference type="EMBL" id="GAA4569564.1"/>
    </source>
</evidence>
<feature type="transmembrane region" description="Helical" evidence="2">
    <location>
        <begin position="98"/>
        <end position="121"/>
    </location>
</feature>
<proteinExistence type="predicted"/>